<reference evidence="2 3" key="3">
    <citation type="journal article" date="2013" name="Rice">
        <title>Improvement of the Oryza sativa Nipponbare reference genome using next generation sequence and optical map data.</title>
        <authorList>
            <person name="Kawahara Y."/>
            <person name="de la Bastide M."/>
            <person name="Hamilton J.P."/>
            <person name="Kanamori H."/>
            <person name="McCombie W.R."/>
            <person name="Ouyang S."/>
            <person name="Schwartz D.C."/>
            <person name="Tanaka T."/>
            <person name="Wu J."/>
            <person name="Zhou S."/>
            <person name="Childs K.L."/>
            <person name="Davidson R.M."/>
            <person name="Lin H."/>
            <person name="Quesada-Ocampo L."/>
            <person name="Vaillancourt B."/>
            <person name="Sakai H."/>
            <person name="Lee S.S."/>
            <person name="Kim J."/>
            <person name="Numa H."/>
            <person name="Itoh T."/>
            <person name="Buell C.R."/>
            <person name="Matsumoto T."/>
        </authorList>
    </citation>
    <scope>NUCLEOTIDE SEQUENCE [LARGE SCALE GENOMIC DNA]</scope>
    <source>
        <strain evidence="3">cv. Nipponbare</strain>
    </source>
</reference>
<evidence type="ECO:0000313" key="3">
    <source>
        <dbReference type="Proteomes" id="UP000059680"/>
    </source>
</evidence>
<sequence>ARRDEGAERDGLGQREAERLRHVHLVLAVGEPPVERVQQRAEEVLDEHHAGELPGADPPAGAEGDELEVVAERVHALGGAPRHEPLRPELQRVLPRRRVAADGVDVDEQPRVRRDAVAVDVALVEGEVREAERRGGVEPHGLLADGLEVGEAGDVGLLQAAAAADDAVHLLLRPRHHRRVLHHLRHRPLHDDRRRVRPGREHVLRTY</sequence>
<keyword evidence="3" id="KW-1185">Reference proteome</keyword>
<dbReference type="EMBL" id="AP014959">
    <property type="protein sequence ID" value="BAS84331.1"/>
    <property type="molecule type" value="Genomic_DNA"/>
</dbReference>
<dbReference type="eggNOG" id="ENOG502R751">
    <property type="taxonomic scope" value="Eukaryota"/>
</dbReference>
<evidence type="ECO:0000313" key="2">
    <source>
        <dbReference type="EMBL" id="BAS84331.1"/>
    </source>
</evidence>
<accession>A0A0P0VXR7</accession>
<proteinExistence type="predicted"/>
<protein>
    <submittedName>
        <fullName evidence="2">Os03g0367150 protein</fullName>
    </submittedName>
</protein>
<feature type="region of interest" description="Disordered" evidence="1">
    <location>
        <begin position="31"/>
        <end position="63"/>
    </location>
</feature>
<dbReference type="OMA" id="IHAGSQC"/>
<evidence type="ECO:0000256" key="1">
    <source>
        <dbReference type="SAM" id="MobiDB-lite"/>
    </source>
</evidence>
<dbReference type="InParanoid" id="A0A0P0VXR7"/>
<feature type="non-terminal residue" evidence="2">
    <location>
        <position position="207"/>
    </location>
</feature>
<gene>
    <name evidence="2" type="ordered locus">Os03g0367150</name>
    <name evidence="2" type="ORF">OSNPB_030367150</name>
</gene>
<dbReference type="AlphaFoldDB" id="A0A0P0VXR7"/>
<feature type="compositionally biased region" description="Basic and acidic residues" evidence="1">
    <location>
        <begin position="33"/>
        <end position="51"/>
    </location>
</feature>
<reference evidence="3" key="1">
    <citation type="journal article" date="2005" name="Nature">
        <title>The map-based sequence of the rice genome.</title>
        <authorList>
            <consortium name="International rice genome sequencing project (IRGSP)"/>
            <person name="Matsumoto T."/>
            <person name="Wu J."/>
            <person name="Kanamori H."/>
            <person name="Katayose Y."/>
            <person name="Fujisawa M."/>
            <person name="Namiki N."/>
            <person name="Mizuno H."/>
            <person name="Yamamoto K."/>
            <person name="Antonio B.A."/>
            <person name="Baba T."/>
            <person name="Sakata K."/>
            <person name="Nagamura Y."/>
            <person name="Aoki H."/>
            <person name="Arikawa K."/>
            <person name="Arita K."/>
            <person name="Bito T."/>
            <person name="Chiden Y."/>
            <person name="Fujitsuka N."/>
            <person name="Fukunaka R."/>
            <person name="Hamada M."/>
            <person name="Harada C."/>
            <person name="Hayashi A."/>
            <person name="Hijishita S."/>
            <person name="Honda M."/>
            <person name="Hosokawa S."/>
            <person name="Ichikawa Y."/>
            <person name="Idonuma A."/>
            <person name="Iijima M."/>
            <person name="Ikeda M."/>
            <person name="Ikeno M."/>
            <person name="Ito K."/>
            <person name="Ito S."/>
            <person name="Ito T."/>
            <person name="Ito Y."/>
            <person name="Ito Y."/>
            <person name="Iwabuchi A."/>
            <person name="Kamiya K."/>
            <person name="Karasawa W."/>
            <person name="Kurita K."/>
            <person name="Katagiri S."/>
            <person name="Kikuta A."/>
            <person name="Kobayashi H."/>
            <person name="Kobayashi N."/>
            <person name="Machita K."/>
            <person name="Maehara T."/>
            <person name="Masukawa M."/>
            <person name="Mizubayashi T."/>
            <person name="Mukai Y."/>
            <person name="Nagasaki H."/>
            <person name="Nagata Y."/>
            <person name="Naito S."/>
            <person name="Nakashima M."/>
            <person name="Nakama Y."/>
            <person name="Nakamichi Y."/>
            <person name="Nakamura M."/>
            <person name="Meguro A."/>
            <person name="Negishi M."/>
            <person name="Ohta I."/>
            <person name="Ohta T."/>
            <person name="Okamoto M."/>
            <person name="Ono N."/>
            <person name="Saji S."/>
            <person name="Sakaguchi M."/>
            <person name="Sakai K."/>
            <person name="Shibata M."/>
            <person name="Shimokawa T."/>
            <person name="Song J."/>
            <person name="Takazaki Y."/>
            <person name="Terasawa K."/>
            <person name="Tsugane M."/>
            <person name="Tsuji K."/>
            <person name="Ueda S."/>
            <person name="Waki K."/>
            <person name="Yamagata H."/>
            <person name="Yamamoto M."/>
            <person name="Yamamoto S."/>
            <person name="Yamane H."/>
            <person name="Yoshiki S."/>
            <person name="Yoshihara R."/>
            <person name="Yukawa K."/>
            <person name="Zhong H."/>
            <person name="Yano M."/>
            <person name="Yuan Q."/>
            <person name="Ouyang S."/>
            <person name="Liu J."/>
            <person name="Jones K.M."/>
            <person name="Gansberger K."/>
            <person name="Moffat K."/>
            <person name="Hill J."/>
            <person name="Bera J."/>
            <person name="Fadrosh D."/>
            <person name="Jin S."/>
            <person name="Johri S."/>
            <person name="Kim M."/>
            <person name="Overton L."/>
            <person name="Reardon M."/>
            <person name="Tsitrin T."/>
            <person name="Vuong H."/>
            <person name="Weaver B."/>
            <person name="Ciecko A."/>
            <person name="Tallon L."/>
            <person name="Jackson J."/>
            <person name="Pai G."/>
            <person name="Aken S.V."/>
            <person name="Utterback T."/>
            <person name="Reidmuller S."/>
            <person name="Feldblyum T."/>
            <person name="Hsiao J."/>
            <person name="Zismann V."/>
            <person name="Iobst S."/>
            <person name="de Vazeille A.R."/>
            <person name="Buell C.R."/>
            <person name="Ying K."/>
            <person name="Li Y."/>
            <person name="Lu T."/>
            <person name="Huang Y."/>
            <person name="Zhao Q."/>
            <person name="Feng Q."/>
            <person name="Zhang L."/>
            <person name="Zhu J."/>
            <person name="Weng Q."/>
            <person name="Mu J."/>
            <person name="Lu Y."/>
            <person name="Fan D."/>
            <person name="Liu Y."/>
            <person name="Guan J."/>
            <person name="Zhang Y."/>
            <person name="Yu S."/>
            <person name="Liu X."/>
            <person name="Zhang Y."/>
            <person name="Hong G."/>
            <person name="Han B."/>
            <person name="Choisne N."/>
            <person name="Demange N."/>
            <person name="Orjeda G."/>
            <person name="Samain S."/>
            <person name="Cattolico L."/>
            <person name="Pelletier E."/>
            <person name="Couloux A."/>
            <person name="Segurens B."/>
            <person name="Wincker P."/>
            <person name="D'Hont A."/>
            <person name="Scarpelli C."/>
            <person name="Weissenbach J."/>
            <person name="Salanoubat M."/>
            <person name="Quetier F."/>
            <person name="Yu Y."/>
            <person name="Kim H.R."/>
            <person name="Rambo T."/>
            <person name="Currie J."/>
            <person name="Collura K."/>
            <person name="Luo M."/>
            <person name="Yang T."/>
            <person name="Ammiraju J.S.S."/>
            <person name="Engler F."/>
            <person name="Soderlund C."/>
            <person name="Wing R.A."/>
            <person name="Palmer L.E."/>
            <person name="de la Bastide M."/>
            <person name="Spiegel L."/>
            <person name="Nascimento L."/>
            <person name="Zutavern T."/>
            <person name="O'Shaughnessy A."/>
            <person name="Dike S."/>
            <person name="Dedhia N."/>
            <person name="Preston R."/>
            <person name="Balija V."/>
            <person name="McCombie W.R."/>
            <person name="Chow T."/>
            <person name="Chen H."/>
            <person name="Chung M."/>
            <person name="Chen C."/>
            <person name="Shaw J."/>
            <person name="Wu H."/>
            <person name="Hsiao K."/>
            <person name="Chao Y."/>
            <person name="Chu M."/>
            <person name="Cheng C."/>
            <person name="Hour A."/>
            <person name="Lee P."/>
            <person name="Lin S."/>
            <person name="Lin Y."/>
            <person name="Liou J."/>
            <person name="Liu S."/>
            <person name="Hsing Y."/>
            <person name="Raghuvanshi S."/>
            <person name="Mohanty A."/>
            <person name="Bharti A.K."/>
            <person name="Gaur A."/>
            <person name="Gupta V."/>
            <person name="Kumar D."/>
            <person name="Ravi V."/>
            <person name="Vij S."/>
            <person name="Kapur A."/>
            <person name="Khurana P."/>
            <person name="Khurana P."/>
            <person name="Khurana J.P."/>
            <person name="Tyagi A.K."/>
            <person name="Gaikwad K."/>
            <person name="Singh A."/>
            <person name="Dalal V."/>
            <person name="Srivastava S."/>
            <person name="Dixit A."/>
            <person name="Pal A.K."/>
            <person name="Ghazi I.A."/>
            <person name="Yadav M."/>
            <person name="Pandit A."/>
            <person name="Bhargava A."/>
            <person name="Sureshbabu K."/>
            <person name="Batra K."/>
            <person name="Sharma T.R."/>
            <person name="Mohapatra T."/>
            <person name="Singh N.K."/>
            <person name="Messing J."/>
            <person name="Nelson A.B."/>
            <person name="Fuks G."/>
            <person name="Kavchok S."/>
            <person name="Keizer G."/>
            <person name="Linton E."/>
            <person name="Llaca V."/>
            <person name="Song R."/>
            <person name="Tanyolac B."/>
            <person name="Young S."/>
            <person name="Ho-Il K."/>
            <person name="Hahn J.H."/>
            <person name="Sangsakoo G."/>
            <person name="Vanavichit A."/>
            <person name="de Mattos Luiz.A.T."/>
            <person name="Zimmer P.D."/>
            <person name="Malone G."/>
            <person name="Dellagostin O."/>
            <person name="de Oliveira A.C."/>
            <person name="Bevan M."/>
            <person name="Bancroft I."/>
            <person name="Minx P."/>
            <person name="Cordum H."/>
            <person name="Wilson R."/>
            <person name="Cheng Z."/>
            <person name="Jin W."/>
            <person name="Jiang J."/>
            <person name="Leong S.A."/>
            <person name="Iwama H."/>
            <person name="Gojobori T."/>
            <person name="Itoh T."/>
            <person name="Niimura Y."/>
            <person name="Fujii Y."/>
            <person name="Habara T."/>
            <person name="Sakai H."/>
            <person name="Sato Y."/>
            <person name="Wilson G."/>
            <person name="Kumar K."/>
            <person name="McCouch S."/>
            <person name="Juretic N."/>
            <person name="Hoen D."/>
            <person name="Wright S."/>
            <person name="Bruskiewich R."/>
            <person name="Bureau T."/>
            <person name="Miyao A."/>
            <person name="Hirochika H."/>
            <person name="Nishikawa T."/>
            <person name="Kadowaki K."/>
            <person name="Sugiura M."/>
            <person name="Burr B."/>
            <person name="Sasaki T."/>
        </authorList>
    </citation>
    <scope>NUCLEOTIDE SEQUENCE [LARGE SCALE GENOMIC DNA]</scope>
    <source>
        <strain evidence="3">cv. Nipponbare</strain>
    </source>
</reference>
<feature type="non-terminal residue" evidence="2">
    <location>
        <position position="1"/>
    </location>
</feature>
<dbReference type="Proteomes" id="UP000059680">
    <property type="component" value="Chromosome 3"/>
</dbReference>
<organism evidence="2 3">
    <name type="scientific">Oryza sativa subsp. japonica</name>
    <name type="common">Rice</name>
    <dbReference type="NCBI Taxonomy" id="39947"/>
    <lineage>
        <taxon>Eukaryota</taxon>
        <taxon>Viridiplantae</taxon>
        <taxon>Streptophyta</taxon>
        <taxon>Embryophyta</taxon>
        <taxon>Tracheophyta</taxon>
        <taxon>Spermatophyta</taxon>
        <taxon>Magnoliopsida</taxon>
        <taxon>Liliopsida</taxon>
        <taxon>Poales</taxon>
        <taxon>Poaceae</taxon>
        <taxon>BOP clade</taxon>
        <taxon>Oryzoideae</taxon>
        <taxon>Oryzeae</taxon>
        <taxon>Oryzinae</taxon>
        <taxon>Oryza</taxon>
        <taxon>Oryza sativa</taxon>
    </lineage>
</organism>
<reference evidence="2 3" key="2">
    <citation type="journal article" date="2013" name="Plant Cell Physiol.">
        <title>Rice Annotation Project Database (RAP-DB): an integrative and interactive database for rice genomics.</title>
        <authorList>
            <person name="Sakai H."/>
            <person name="Lee S.S."/>
            <person name="Tanaka T."/>
            <person name="Numa H."/>
            <person name="Kim J."/>
            <person name="Kawahara Y."/>
            <person name="Wakimoto H."/>
            <person name="Yang C.C."/>
            <person name="Iwamoto M."/>
            <person name="Abe T."/>
            <person name="Yamada Y."/>
            <person name="Muto A."/>
            <person name="Inokuchi H."/>
            <person name="Ikemura T."/>
            <person name="Matsumoto T."/>
            <person name="Sasaki T."/>
            <person name="Itoh T."/>
        </authorList>
    </citation>
    <scope>NUCLEOTIDE SEQUENCE [LARGE SCALE GENOMIC DNA]</scope>
    <source>
        <strain evidence="3">cv. Nipponbare</strain>
    </source>
</reference>
<dbReference type="PaxDb" id="39947-A0A0P0VXR7"/>
<dbReference type="Gramene" id="Os03t0367150-00">
    <property type="protein sequence ID" value="Os03t0367150-00"/>
    <property type="gene ID" value="Os03g0367150"/>
</dbReference>
<dbReference type="FunCoup" id="A0A0P0VXR7">
    <property type="interactions" value="15"/>
</dbReference>
<name>A0A0P0VXR7_ORYSJ</name>